<reference evidence="2 3" key="1">
    <citation type="submission" date="2019-07" db="EMBL/GenBank/DDBJ databases">
        <title>Whole genome shotgun sequence of Nocardia ninae NBRC 108245.</title>
        <authorList>
            <person name="Hosoyama A."/>
            <person name="Uohara A."/>
            <person name="Ohji S."/>
            <person name="Ichikawa N."/>
        </authorList>
    </citation>
    <scope>NUCLEOTIDE SEQUENCE [LARGE SCALE GENOMIC DNA]</scope>
    <source>
        <strain evidence="2 3">NBRC 108245</strain>
    </source>
</reference>
<keyword evidence="3" id="KW-1185">Reference proteome</keyword>
<dbReference type="Gene3D" id="3.20.20.60">
    <property type="entry name" value="Phosphoenolpyruvate-binding domains"/>
    <property type="match status" value="1"/>
</dbReference>
<sequence>MNKTKIFHELHHGDRPLVLPNAWDFGSAAILAAEGFPAIGTTSLGVAVATGLPDGTGVTADATMALARLLVRLPVPVTVDIEGGFSENPSAVAEYVAQLAGLGIAGVNLEDGRAETTLAEPDHQSELIAAIKARSPELFVNARVDTYWLKLDTDTTRPRVDQYTAAGADGIFVPGLTDPDEISRIVAATPLPLNVLYSPTGPSLTTLADLGVRRVSTGSLLYRTALAAAVDAARAVRDDNPTTSEAPSYGRVQALTDPA</sequence>
<dbReference type="PANTHER" id="PTHR42905:SF16">
    <property type="entry name" value="CARBOXYPHOSPHONOENOLPYRUVATE PHOSPHONOMUTASE-LIKE PROTEIN (AFU_ORTHOLOGUE AFUA_5G07230)"/>
    <property type="match status" value="1"/>
</dbReference>
<protein>
    <submittedName>
        <fullName evidence="2">Phosphonomutase</fullName>
    </submittedName>
</protein>
<dbReference type="InterPro" id="IPR015813">
    <property type="entry name" value="Pyrv/PenolPyrv_kinase-like_dom"/>
</dbReference>
<dbReference type="CDD" id="cd00377">
    <property type="entry name" value="ICL_PEPM"/>
    <property type="match status" value="1"/>
</dbReference>
<evidence type="ECO:0000256" key="1">
    <source>
        <dbReference type="SAM" id="MobiDB-lite"/>
    </source>
</evidence>
<dbReference type="OrthoDB" id="9780430at2"/>
<accession>A0A511MBN6</accession>
<dbReference type="SUPFAM" id="SSF51621">
    <property type="entry name" value="Phosphoenolpyruvate/pyruvate domain"/>
    <property type="match status" value="1"/>
</dbReference>
<dbReference type="PANTHER" id="PTHR42905">
    <property type="entry name" value="PHOSPHOENOLPYRUVATE CARBOXYLASE"/>
    <property type="match status" value="1"/>
</dbReference>
<evidence type="ECO:0000313" key="2">
    <source>
        <dbReference type="EMBL" id="GEM37911.1"/>
    </source>
</evidence>
<dbReference type="EMBL" id="BJXA01000012">
    <property type="protein sequence ID" value="GEM37911.1"/>
    <property type="molecule type" value="Genomic_DNA"/>
</dbReference>
<dbReference type="GO" id="GO:0003824">
    <property type="term" value="F:catalytic activity"/>
    <property type="evidence" value="ECO:0007669"/>
    <property type="project" value="InterPro"/>
</dbReference>
<dbReference type="InterPro" id="IPR039556">
    <property type="entry name" value="ICL/PEPM"/>
</dbReference>
<proteinExistence type="predicted"/>
<evidence type="ECO:0000313" key="3">
    <source>
        <dbReference type="Proteomes" id="UP000321424"/>
    </source>
</evidence>
<dbReference type="RefSeq" id="WP_147129978.1">
    <property type="nucleotide sequence ID" value="NZ_BJXA01000012.1"/>
</dbReference>
<gene>
    <name evidence="2" type="ORF">NN4_24300</name>
</gene>
<comment type="caution">
    <text evidence="2">The sequence shown here is derived from an EMBL/GenBank/DDBJ whole genome shotgun (WGS) entry which is preliminary data.</text>
</comment>
<name>A0A511MBN6_9NOCA</name>
<dbReference type="AlphaFoldDB" id="A0A511MBN6"/>
<dbReference type="Proteomes" id="UP000321424">
    <property type="component" value="Unassembled WGS sequence"/>
</dbReference>
<dbReference type="Pfam" id="PF13714">
    <property type="entry name" value="PEP_mutase"/>
    <property type="match status" value="1"/>
</dbReference>
<organism evidence="2 3">
    <name type="scientific">Nocardia ninae NBRC 108245</name>
    <dbReference type="NCBI Taxonomy" id="1210091"/>
    <lineage>
        <taxon>Bacteria</taxon>
        <taxon>Bacillati</taxon>
        <taxon>Actinomycetota</taxon>
        <taxon>Actinomycetes</taxon>
        <taxon>Mycobacteriales</taxon>
        <taxon>Nocardiaceae</taxon>
        <taxon>Nocardia</taxon>
    </lineage>
</organism>
<dbReference type="InterPro" id="IPR040442">
    <property type="entry name" value="Pyrv_kinase-like_dom_sf"/>
</dbReference>
<feature type="region of interest" description="Disordered" evidence="1">
    <location>
        <begin position="238"/>
        <end position="259"/>
    </location>
</feature>